<organism evidence="2 3">
    <name type="scientific">Petrolisthes cinctipes</name>
    <name type="common">Flat porcelain crab</name>
    <dbReference type="NCBI Taxonomy" id="88211"/>
    <lineage>
        <taxon>Eukaryota</taxon>
        <taxon>Metazoa</taxon>
        <taxon>Ecdysozoa</taxon>
        <taxon>Arthropoda</taxon>
        <taxon>Crustacea</taxon>
        <taxon>Multicrustacea</taxon>
        <taxon>Malacostraca</taxon>
        <taxon>Eumalacostraca</taxon>
        <taxon>Eucarida</taxon>
        <taxon>Decapoda</taxon>
        <taxon>Pleocyemata</taxon>
        <taxon>Anomura</taxon>
        <taxon>Galatheoidea</taxon>
        <taxon>Porcellanidae</taxon>
        <taxon>Petrolisthes</taxon>
    </lineage>
</organism>
<comment type="caution">
    <text evidence="2">The sequence shown here is derived from an EMBL/GenBank/DDBJ whole genome shotgun (WGS) entry which is preliminary data.</text>
</comment>
<accession>A0AAE1BFZ6</accession>
<evidence type="ECO:0000256" key="1">
    <source>
        <dbReference type="SAM" id="MobiDB-lite"/>
    </source>
</evidence>
<reference evidence="2" key="1">
    <citation type="submission" date="2023-10" db="EMBL/GenBank/DDBJ databases">
        <title>Genome assemblies of two species of porcelain crab, Petrolisthes cinctipes and Petrolisthes manimaculis (Anomura: Porcellanidae).</title>
        <authorList>
            <person name="Angst P."/>
        </authorList>
    </citation>
    <scope>NUCLEOTIDE SEQUENCE</scope>
    <source>
        <strain evidence="2">PB745_01</strain>
        <tissue evidence="2">Gill</tissue>
    </source>
</reference>
<feature type="compositionally biased region" description="Basic residues" evidence="1">
    <location>
        <begin position="32"/>
        <end position="44"/>
    </location>
</feature>
<gene>
    <name evidence="2" type="ORF">Pcinc_043223</name>
</gene>
<dbReference type="Proteomes" id="UP001286313">
    <property type="component" value="Unassembled WGS sequence"/>
</dbReference>
<feature type="compositionally biased region" description="Polar residues" evidence="1">
    <location>
        <begin position="11"/>
        <end position="29"/>
    </location>
</feature>
<dbReference type="AlphaFoldDB" id="A0AAE1BFZ6"/>
<evidence type="ECO:0000313" key="2">
    <source>
        <dbReference type="EMBL" id="KAK3850042.1"/>
    </source>
</evidence>
<protein>
    <submittedName>
        <fullName evidence="2">Uncharacterized protein</fullName>
    </submittedName>
</protein>
<sequence>MTVTPYHCEGSTVTQANTNSSNSDKTTQALARPRHHRKQAHGCPHHPITQSRKSGRSETGWGGRDRNEIGRSGAVKSGAVRSGMG</sequence>
<evidence type="ECO:0000313" key="3">
    <source>
        <dbReference type="Proteomes" id="UP001286313"/>
    </source>
</evidence>
<proteinExistence type="predicted"/>
<keyword evidence="3" id="KW-1185">Reference proteome</keyword>
<feature type="region of interest" description="Disordered" evidence="1">
    <location>
        <begin position="1"/>
        <end position="85"/>
    </location>
</feature>
<dbReference type="EMBL" id="JAWQEG010008572">
    <property type="protein sequence ID" value="KAK3850042.1"/>
    <property type="molecule type" value="Genomic_DNA"/>
</dbReference>
<name>A0AAE1BFZ6_PETCI</name>